<evidence type="ECO:0008006" key="16">
    <source>
        <dbReference type="Google" id="ProtNLM"/>
    </source>
</evidence>
<keyword evidence="5" id="KW-0418">Kinase</keyword>
<protein>
    <recommendedName>
        <fullName evidence="16">Kinase suppressor of Ras 2</fullName>
    </recommendedName>
</protein>
<dbReference type="Pfam" id="PF00130">
    <property type="entry name" value="C1_1"/>
    <property type="match status" value="1"/>
</dbReference>
<dbReference type="SUPFAM" id="SSF57889">
    <property type="entry name" value="Cysteine-rich domain"/>
    <property type="match status" value="1"/>
</dbReference>
<keyword evidence="6" id="KW-0862">Zinc</keyword>
<evidence type="ECO:0000256" key="4">
    <source>
        <dbReference type="ARBA" id="ARBA00022741"/>
    </source>
</evidence>
<dbReference type="PROSITE" id="PS50081">
    <property type="entry name" value="ZF_DAG_PE_2"/>
    <property type="match status" value="1"/>
</dbReference>
<feature type="compositionally biased region" description="Polar residues" evidence="11">
    <location>
        <begin position="368"/>
        <end position="383"/>
    </location>
</feature>
<dbReference type="AlphaFoldDB" id="T1J2I7"/>
<evidence type="ECO:0000256" key="11">
    <source>
        <dbReference type="SAM" id="MobiDB-lite"/>
    </source>
</evidence>
<dbReference type="Gene3D" id="6.10.140.1120">
    <property type="match status" value="1"/>
</dbReference>
<dbReference type="EMBL" id="JH431806">
    <property type="status" value="NOT_ANNOTATED_CDS"/>
    <property type="molecule type" value="Genomic_DNA"/>
</dbReference>
<dbReference type="Pfam" id="PF07714">
    <property type="entry name" value="PK_Tyr_Ser-Thr"/>
    <property type="match status" value="1"/>
</dbReference>
<keyword evidence="3" id="KW-0479">Metal-binding</keyword>
<evidence type="ECO:0000256" key="2">
    <source>
        <dbReference type="ARBA" id="ARBA00022679"/>
    </source>
</evidence>
<dbReference type="PROSITE" id="PS00107">
    <property type="entry name" value="PROTEIN_KINASE_ATP"/>
    <property type="match status" value="1"/>
</dbReference>
<dbReference type="PhylomeDB" id="T1J2I7"/>
<proteinExistence type="predicted"/>
<keyword evidence="1" id="KW-0723">Serine/threonine-protein kinase</keyword>
<dbReference type="InterPro" id="IPR017441">
    <property type="entry name" value="Protein_kinase_ATP_BS"/>
</dbReference>
<evidence type="ECO:0000256" key="3">
    <source>
        <dbReference type="ARBA" id="ARBA00022723"/>
    </source>
</evidence>
<evidence type="ECO:0000256" key="6">
    <source>
        <dbReference type="ARBA" id="ARBA00022833"/>
    </source>
</evidence>
<dbReference type="PROSITE" id="PS00479">
    <property type="entry name" value="ZF_DAG_PE_1"/>
    <property type="match status" value="1"/>
</dbReference>
<evidence type="ECO:0000256" key="8">
    <source>
        <dbReference type="ARBA" id="ARBA00047899"/>
    </source>
</evidence>
<dbReference type="Proteomes" id="UP000014500">
    <property type="component" value="Unassembled WGS sequence"/>
</dbReference>
<sequence>MAEEDGENNLKKVMEQCAMVQSMIVINAGHLDGLRTECRITAELTQQEIRALECKLIRLFGKQLQNKRKVPDDKLPSDMQNSPLLRQWLHVVGLSKPSIQDLCTRVPSLETLLEKPSSDIKEILLSSNAQQEELRRLISALRNLKTYTDCLLSGAPLSTCSQQDLHWDSWDRAAGTATATTTNVNTVYNNSNNINTLSQSTPSPYLNRSRCDRASVPSEESLKSAPCTSTSFTVPWSPLPRQNPSGSSNNINVSSSSAFPLISAGLSYKGESMYTPPSTPPVPVKKGEKIKFPTTPPPRKKQIINTNLVPEAFPLTKSKSHESQLANRIDPSDNSNLLSPLVSPSANQRFGHSYEHLPRRNRVGTEPNLDTSQLDGGTSSDRSSPLVYSPLRSPPFMVVDQQNLSEELGLKTLPKSPRTLYHMGHSINHKFTKTLKVTTCDYCYKQMIIGYKCKECKFRCHRDCVEKVPPSCGLPNEMLNIYMQTLQNDGDHSPLLSRAPLSSPMLLKEGHQRRRKRTQPNINILPFAGHDSSSNTSSCNSSTPSSPALAILPLHTPSSAAAIVQKFQFPDVVNNEKDVTIETRLITENNEMAETQKSNDSDKTVSGTSGSTDSEKTLAGRVDSQDSQISDVDPLDRSWPRQNSLSLRELDIPYSELKFGDVIGKGRFGTVFKGNWHGDVAIKVLNMDHVDDEKALDSFKQEITILRKARHENLVLFMGACMKPPRLATISSLCKGRTLFTHIHLRKERFNMNKIIIIAQQILQGMGYLHARGIVHKDLKTKNIFLENGKVIITDFGLFSVTRFCYGNKKDSGLTIPVGWLCYLAPEIISRLRATRETRESYNLPFSKSSDVYAFGTVWYELLCCEWPFKGQPPEAIIWQVGKGIKQSLACIQTSREVKDILMTCWTFKTSDRPEFSHLLRILERLPKKRLARSPSHPIHLSRSAESVF</sequence>
<dbReference type="EnsemblMetazoa" id="SMAR007780-RA">
    <property type="protein sequence ID" value="SMAR007780-PA"/>
    <property type="gene ID" value="SMAR007780"/>
</dbReference>
<dbReference type="InterPro" id="IPR051681">
    <property type="entry name" value="Ser/Thr_Kinases-Pseudokinases"/>
</dbReference>
<feature type="binding site" evidence="10">
    <location>
        <position position="683"/>
    </location>
    <ligand>
        <name>ATP</name>
        <dbReference type="ChEBI" id="CHEBI:30616"/>
    </ligand>
</feature>
<dbReference type="FunFam" id="1.10.510.10:FF:000107">
    <property type="entry name" value="kinase suppressor of Ras 1"/>
    <property type="match status" value="1"/>
</dbReference>
<dbReference type="InterPro" id="IPR008271">
    <property type="entry name" value="Ser/Thr_kinase_AS"/>
</dbReference>
<dbReference type="InterPro" id="IPR046861">
    <property type="entry name" value="SAM_KSR1_N"/>
</dbReference>
<comment type="catalytic activity">
    <reaction evidence="9">
        <text>L-seryl-[protein] + ATP = O-phospho-L-seryl-[protein] + ADP + H(+)</text>
        <dbReference type="Rhea" id="RHEA:17989"/>
        <dbReference type="Rhea" id="RHEA-COMP:9863"/>
        <dbReference type="Rhea" id="RHEA-COMP:11604"/>
        <dbReference type="ChEBI" id="CHEBI:15378"/>
        <dbReference type="ChEBI" id="CHEBI:29999"/>
        <dbReference type="ChEBI" id="CHEBI:30616"/>
        <dbReference type="ChEBI" id="CHEBI:83421"/>
        <dbReference type="ChEBI" id="CHEBI:456216"/>
        <dbReference type="EC" id="2.7.11.1"/>
    </reaction>
</comment>
<dbReference type="GO" id="GO:0004674">
    <property type="term" value="F:protein serine/threonine kinase activity"/>
    <property type="evidence" value="ECO:0007669"/>
    <property type="project" value="UniProtKB-KW"/>
</dbReference>
<dbReference type="InterPro" id="IPR046933">
    <property type="entry name" value="SAM_KSR1_N_sf"/>
</dbReference>
<organism evidence="14 15">
    <name type="scientific">Strigamia maritima</name>
    <name type="common">European centipede</name>
    <name type="synonym">Geophilus maritimus</name>
    <dbReference type="NCBI Taxonomy" id="126957"/>
    <lineage>
        <taxon>Eukaryota</taxon>
        <taxon>Metazoa</taxon>
        <taxon>Ecdysozoa</taxon>
        <taxon>Arthropoda</taxon>
        <taxon>Myriapoda</taxon>
        <taxon>Chilopoda</taxon>
        <taxon>Pleurostigmophora</taxon>
        <taxon>Geophilomorpha</taxon>
        <taxon>Linotaeniidae</taxon>
        <taxon>Strigamia</taxon>
    </lineage>
</organism>
<dbReference type="GO" id="GO:0005524">
    <property type="term" value="F:ATP binding"/>
    <property type="evidence" value="ECO:0007669"/>
    <property type="project" value="UniProtKB-UniRule"/>
</dbReference>
<feature type="compositionally biased region" description="Low complexity" evidence="11">
    <location>
        <begin position="532"/>
        <end position="546"/>
    </location>
</feature>
<keyword evidence="15" id="KW-1185">Reference proteome</keyword>
<dbReference type="SUPFAM" id="SSF56112">
    <property type="entry name" value="Protein kinase-like (PK-like)"/>
    <property type="match status" value="1"/>
</dbReference>
<feature type="region of interest" description="Disordered" evidence="11">
    <location>
        <begin position="195"/>
        <end position="254"/>
    </location>
</feature>
<evidence type="ECO:0000313" key="14">
    <source>
        <dbReference type="EnsemblMetazoa" id="SMAR007780-PA"/>
    </source>
</evidence>
<dbReference type="eggNOG" id="KOG0193">
    <property type="taxonomic scope" value="Eukaryota"/>
</dbReference>
<dbReference type="HOGENOM" id="CLU_006812_0_1_1"/>
<feature type="compositionally biased region" description="Polar residues" evidence="11">
    <location>
        <begin position="197"/>
        <end position="206"/>
    </location>
</feature>
<dbReference type="CDD" id="cd20812">
    <property type="entry name" value="C1_KSR"/>
    <property type="match status" value="1"/>
</dbReference>
<dbReference type="PROSITE" id="PS00108">
    <property type="entry name" value="PROTEIN_KINASE_ST"/>
    <property type="match status" value="1"/>
</dbReference>
<name>T1J2I7_STRMM</name>
<feature type="region of interest" description="Disordered" evidence="11">
    <location>
        <begin position="587"/>
        <end position="638"/>
    </location>
</feature>
<dbReference type="InterPro" id="IPR001245">
    <property type="entry name" value="Ser-Thr/Tyr_kinase_cat_dom"/>
</dbReference>
<dbReference type="PANTHER" id="PTHR44329:SF253">
    <property type="entry name" value="KINASE SUPPRESSOR OF RAS 2"/>
    <property type="match status" value="1"/>
</dbReference>
<dbReference type="FunFam" id="3.30.200.20:FF:000034">
    <property type="entry name" value="Kinase suppressor of Ras 1"/>
    <property type="match status" value="1"/>
</dbReference>
<reference evidence="14" key="2">
    <citation type="submission" date="2015-02" db="UniProtKB">
        <authorList>
            <consortium name="EnsemblMetazoa"/>
        </authorList>
    </citation>
    <scope>IDENTIFICATION</scope>
</reference>
<feature type="compositionally biased region" description="Polar residues" evidence="11">
    <location>
        <begin position="587"/>
        <end position="596"/>
    </location>
</feature>
<reference evidence="15" key="1">
    <citation type="submission" date="2011-05" db="EMBL/GenBank/DDBJ databases">
        <authorList>
            <person name="Richards S.R."/>
            <person name="Qu J."/>
            <person name="Jiang H."/>
            <person name="Jhangiani S.N."/>
            <person name="Agravi P."/>
            <person name="Goodspeed R."/>
            <person name="Gross S."/>
            <person name="Mandapat C."/>
            <person name="Jackson L."/>
            <person name="Mathew T."/>
            <person name="Pu L."/>
            <person name="Thornton R."/>
            <person name="Saada N."/>
            <person name="Wilczek-Boney K.B."/>
            <person name="Lee S."/>
            <person name="Kovar C."/>
            <person name="Wu Y."/>
            <person name="Scherer S.E."/>
            <person name="Worley K.C."/>
            <person name="Muzny D.M."/>
            <person name="Gibbs R."/>
        </authorList>
    </citation>
    <scope>NUCLEOTIDE SEQUENCE</scope>
    <source>
        <strain evidence="15">Brora</strain>
    </source>
</reference>
<dbReference type="SMART" id="SM00109">
    <property type="entry name" value="C1"/>
    <property type="match status" value="1"/>
</dbReference>
<dbReference type="Gene3D" id="1.10.510.10">
    <property type="entry name" value="Transferase(Phosphotransferase) domain 1"/>
    <property type="match status" value="1"/>
</dbReference>
<dbReference type="FunFam" id="3.30.60.20:FF:000061">
    <property type="entry name" value="Kinase suppressor of Ras"/>
    <property type="match status" value="1"/>
</dbReference>
<keyword evidence="7 10" id="KW-0067">ATP-binding</keyword>
<dbReference type="PROSITE" id="PS50011">
    <property type="entry name" value="PROTEIN_KINASE_DOM"/>
    <property type="match status" value="1"/>
</dbReference>
<dbReference type="InterPro" id="IPR025561">
    <property type="entry name" value="KSR_SAM-like_dom"/>
</dbReference>
<accession>T1J2I7</accession>
<feature type="compositionally biased region" description="Low complexity" evidence="11">
    <location>
        <begin position="332"/>
        <end position="347"/>
    </location>
</feature>
<dbReference type="Gene3D" id="3.30.60.20">
    <property type="match status" value="1"/>
</dbReference>
<feature type="domain" description="Phorbol-ester/DAG-type" evidence="13">
    <location>
        <begin position="428"/>
        <end position="472"/>
    </location>
</feature>
<dbReference type="PANTHER" id="PTHR44329">
    <property type="entry name" value="SERINE/THREONINE-PROTEIN KINASE TNNI3K-RELATED"/>
    <property type="match status" value="1"/>
</dbReference>
<dbReference type="InterPro" id="IPR000719">
    <property type="entry name" value="Prot_kinase_dom"/>
</dbReference>
<evidence type="ECO:0000259" key="12">
    <source>
        <dbReference type="PROSITE" id="PS50011"/>
    </source>
</evidence>
<feature type="domain" description="Protein kinase" evidence="12">
    <location>
        <begin position="657"/>
        <end position="926"/>
    </location>
</feature>
<dbReference type="STRING" id="126957.T1J2I7"/>
<dbReference type="CDD" id="cd14063">
    <property type="entry name" value="PK_KSR"/>
    <property type="match status" value="1"/>
</dbReference>
<dbReference type="InterPro" id="IPR046349">
    <property type="entry name" value="C1-like_sf"/>
</dbReference>
<dbReference type="GO" id="GO:0006950">
    <property type="term" value="P:response to stress"/>
    <property type="evidence" value="ECO:0007669"/>
    <property type="project" value="UniProtKB-ARBA"/>
</dbReference>
<evidence type="ECO:0000256" key="10">
    <source>
        <dbReference type="PROSITE-ProRule" id="PRU10141"/>
    </source>
</evidence>
<dbReference type="OMA" id="DSWDRPH"/>
<dbReference type="Pfam" id="PF20406">
    <property type="entry name" value="SAM_KSR1_N"/>
    <property type="match status" value="1"/>
</dbReference>
<feature type="region of interest" description="Disordered" evidence="11">
    <location>
        <begin position="273"/>
        <end position="387"/>
    </location>
</feature>
<dbReference type="Gene3D" id="3.30.200.20">
    <property type="entry name" value="Phosphorylase Kinase, domain 1"/>
    <property type="match status" value="1"/>
</dbReference>
<dbReference type="InterPro" id="IPR011009">
    <property type="entry name" value="Kinase-like_dom_sf"/>
</dbReference>
<dbReference type="GO" id="GO:0046872">
    <property type="term" value="F:metal ion binding"/>
    <property type="evidence" value="ECO:0007669"/>
    <property type="project" value="UniProtKB-KW"/>
</dbReference>
<dbReference type="Pfam" id="PF13543">
    <property type="entry name" value="SAM_KSR1"/>
    <property type="match status" value="1"/>
</dbReference>
<comment type="catalytic activity">
    <reaction evidence="8">
        <text>L-threonyl-[protein] + ATP = O-phospho-L-threonyl-[protein] + ADP + H(+)</text>
        <dbReference type="Rhea" id="RHEA:46608"/>
        <dbReference type="Rhea" id="RHEA-COMP:11060"/>
        <dbReference type="Rhea" id="RHEA-COMP:11605"/>
        <dbReference type="ChEBI" id="CHEBI:15378"/>
        <dbReference type="ChEBI" id="CHEBI:30013"/>
        <dbReference type="ChEBI" id="CHEBI:30616"/>
        <dbReference type="ChEBI" id="CHEBI:61977"/>
        <dbReference type="ChEBI" id="CHEBI:456216"/>
        <dbReference type="EC" id="2.7.11.1"/>
    </reaction>
</comment>
<keyword evidence="2" id="KW-0808">Transferase</keyword>
<dbReference type="SMART" id="SM00220">
    <property type="entry name" value="S_TKc"/>
    <property type="match status" value="1"/>
</dbReference>
<dbReference type="InterPro" id="IPR013761">
    <property type="entry name" value="SAM/pointed_sf"/>
</dbReference>
<dbReference type="InterPro" id="IPR002219">
    <property type="entry name" value="PKC_DAG/PE"/>
</dbReference>
<evidence type="ECO:0000256" key="7">
    <source>
        <dbReference type="ARBA" id="ARBA00022840"/>
    </source>
</evidence>
<evidence type="ECO:0000259" key="13">
    <source>
        <dbReference type="PROSITE" id="PS50081"/>
    </source>
</evidence>
<keyword evidence="4 10" id="KW-0547">Nucleotide-binding</keyword>
<evidence type="ECO:0000313" key="15">
    <source>
        <dbReference type="Proteomes" id="UP000014500"/>
    </source>
</evidence>
<evidence type="ECO:0000256" key="5">
    <source>
        <dbReference type="ARBA" id="ARBA00022777"/>
    </source>
</evidence>
<dbReference type="Gene3D" id="1.10.150.50">
    <property type="entry name" value="Transcription Factor, Ets-1"/>
    <property type="match status" value="1"/>
</dbReference>
<evidence type="ECO:0000256" key="9">
    <source>
        <dbReference type="ARBA" id="ARBA00048679"/>
    </source>
</evidence>
<feature type="region of interest" description="Disordered" evidence="11">
    <location>
        <begin position="509"/>
        <end position="546"/>
    </location>
</feature>
<feature type="compositionally biased region" description="Low complexity" evidence="11">
    <location>
        <begin position="243"/>
        <end position="254"/>
    </location>
</feature>
<evidence type="ECO:0000256" key="1">
    <source>
        <dbReference type="ARBA" id="ARBA00022527"/>
    </source>
</evidence>